<dbReference type="EMBL" id="JH660642">
    <property type="protein sequence ID" value="EIM28864.1"/>
    <property type="molecule type" value="Genomic_DNA"/>
</dbReference>
<organism evidence="1 2">
    <name type="scientific">Microvirga lotononidis</name>
    <dbReference type="NCBI Taxonomy" id="864069"/>
    <lineage>
        <taxon>Bacteria</taxon>
        <taxon>Pseudomonadati</taxon>
        <taxon>Pseudomonadota</taxon>
        <taxon>Alphaproteobacteria</taxon>
        <taxon>Hyphomicrobiales</taxon>
        <taxon>Methylobacteriaceae</taxon>
        <taxon>Microvirga</taxon>
    </lineage>
</organism>
<dbReference type="HOGENOM" id="CLU_2382900_0_0_5"/>
<dbReference type="Gene3D" id="1.10.1200.10">
    <property type="entry name" value="ACP-like"/>
    <property type="match status" value="1"/>
</dbReference>
<proteinExistence type="predicted"/>
<dbReference type="PATRIC" id="fig|864069.3.peg.2713"/>
<evidence type="ECO:0000313" key="1">
    <source>
        <dbReference type="EMBL" id="EIM28864.1"/>
    </source>
</evidence>
<dbReference type="SUPFAM" id="SSF47336">
    <property type="entry name" value="ACP-like"/>
    <property type="match status" value="1"/>
</dbReference>
<name>I4YY22_9HYPH</name>
<protein>
    <submittedName>
        <fullName evidence="1">Phosphopantetheine-containing protein</fullName>
    </submittedName>
</protein>
<dbReference type="InterPro" id="IPR036736">
    <property type="entry name" value="ACP-like_sf"/>
</dbReference>
<dbReference type="Proteomes" id="UP000003947">
    <property type="component" value="Unassembled WGS sequence"/>
</dbReference>
<dbReference type="AlphaFoldDB" id="I4YY22"/>
<reference evidence="1 2" key="1">
    <citation type="submission" date="2012-02" db="EMBL/GenBank/DDBJ databases">
        <title>Improved High-Quality Draft sequence of Microvirga sp. WSM3557.</title>
        <authorList>
            <consortium name="US DOE Joint Genome Institute"/>
            <person name="Lucas S."/>
            <person name="Han J."/>
            <person name="Lapidus A."/>
            <person name="Cheng J.-F."/>
            <person name="Goodwin L."/>
            <person name="Pitluck S."/>
            <person name="Peters L."/>
            <person name="Zhang X."/>
            <person name="Detter J.C."/>
            <person name="Han C."/>
            <person name="Tapia R."/>
            <person name="Land M."/>
            <person name="Hauser L."/>
            <person name="Kyrpides N."/>
            <person name="Ivanova N."/>
            <person name="Pagani I."/>
            <person name="Brau L."/>
            <person name="Yates R."/>
            <person name="O'Hara G."/>
            <person name="Rui T."/>
            <person name="Howieson J."/>
            <person name="Reeve W."/>
            <person name="Woyke T."/>
        </authorList>
    </citation>
    <scope>NUCLEOTIDE SEQUENCE [LARGE SCALE GENOMIC DNA]</scope>
    <source>
        <strain evidence="1 2">WSM3557</strain>
    </source>
</reference>
<evidence type="ECO:0000313" key="2">
    <source>
        <dbReference type="Proteomes" id="UP000003947"/>
    </source>
</evidence>
<sequence>MSLLSETEVADSIAALCRALNEHNRSTIGLDMSLTHTLGFDSLKLMQFFAGVEELYPAAALEDWFIENSADGRDTLRSAVSYLVRFLPSHAAKG</sequence>
<gene>
    <name evidence="1" type="ORF">MicloDRAFT_00025100</name>
</gene>
<keyword evidence="2" id="KW-1185">Reference proteome</keyword>
<accession>I4YY22</accession>